<protein>
    <submittedName>
        <fullName evidence="2">Uncharacterized protein</fullName>
    </submittedName>
</protein>
<dbReference type="AlphaFoldDB" id="A0A382I7Y6"/>
<reference evidence="2" key="1">
    <citation type="submission" date="2018-05" db="EMBL/GenBank/DDBJ databases">
        <authorList>
            <person name="Lanie J.A."/>
            <person name="Ng W.-L."/>
            <person name="Kazmierczak K.M."/>
            <person name="Andrzejewski T.M."/>
            <person name="Davidsen T.M."/>
            <person name="Wayne K.J."/>
            <person name="Tettelin H."/>
            <person name="Glass J.I."/>
            <person name="Rusch D."/>
            <person name="Podicherti R."/>
            <person name="Tsui H.-C.T."/>
            <person name="Winkler M.E."/>
        </authorList>
    </citation>
    <scope>NUCLEOTIDE SEQUENCE</scope>
</reference>
<accession>A0A382I7Y6</accession>
<organism evidence="2">
    <name type="scientific">marine metagenome</name>
    <dbReference type="NCBI Taxonomy" id="408172"/>
    <lineage>
        <taxon>unclassified sequences</taxon>
        <taxon>metagenomes</taxon>
        <taxon>ecological metagenomes</taxon>
    </lineage>
</organism>
<feature type="compositionally biased region" description="Basic and acidic residues" evidence="1">
    <location>
        <begin position="20"/>
        <end position="31"/>
    </location>
</feature>
<evidence type="ECO:0000313" key="2">
    <source>
        <dbReference type="EMBL" id="SVB95349.1"/>
    </source>
</evidence>
<sequence length="31" mass="3439">MPAYNSTTGGPMGMFNNSTKETKEFENIILD</sequence>
<name>A0A382I7Y6_9ZZZZ</name>
<feature type="region of interest" description="Disordered" evidence="1">
    <location>
        <begin position="1"/>
        <end position="31"/>
    </location>
</feature>
<feature type="compositionally biased region" description="Polar residues" evidence="1">
    <location>
        <begin position="1"/>
        <end position="19"/>
    </location>
</feature>
<feature type="non-terminal residue" evidence="2">
    <location>
        <position position="31"/>
    </location>
</feature>
<dbReference type="EMBL" id="UINC01065556">
    <property type="protein sequence ID" value="SVB95349.1"/>
    <property type="molecule type" value="Genomic_DNA"/>
</dbReference>
<evidence type="ECO:0000256" key="1">
    <source>
        <dbReference type="SAM" id="MobiDB-lite"/>
    </source>
</evidence>
<gene>
    <name evidence="2" type="ORF">METZ01_LOCUS248203</name>
</gene>
<proteinExistence type="predicted"/>